<dbReference type="EMBL" id="CAJNOL010000818">
    <property type="protein sequence ID" value="CAF1208779.1"/>
    <property type="molecule type" value="Genomic_DNA"/>
</dbReference>
<evidence type="ECO:0000313" key="6">
    <source>
        <dbReference type="Proteomes" id="UP000663870"/>
    </source>
</evidence>
<organism evidence="3 5">
    <name type="scientific">Rotaria sordida</name>
    <dbReference type="NCBI Taxonomy" id="392033"/>
    <lineage>
        <taxon>Eukaryota</taxon>
        <taxon>Metazoa</taxon>
        <taxon>Spiralia</taxon>
        <taxon>Gnathifera</taxon>
        <taxon>Rotifera</taxon>
        <taxon>Eurotatoria</taxon>
        <taxon>Bdelloidea</taxon>
        <taxon>Philodinida</taxon>
        <taxon>Philodinidae</taxon>
        <taxon>Rotaria</taxon>
    </lineage>
</organism>
<dbReference type="EMBL" id="CAJNOH010000462">
    <property type="protein sequence ID" value="CAF1047452.1"/>
    <property type="molecule type" value="Genomic_DNA"/>
</dbReference>
<sequence>MAQSARARILHIPKEDHEIHLVISPWDAADRQSEEVQSIHASSRSRPPTASNHERHNDYKFQAPFSARSLKKDSYWLIVRRNLLRIRLMDPRMWLSNDTVSKPYLYLEMKHKLKRAYQEIQNIDQEVHFCAIQSFALASDKIHCKTYNTSHVKPTDALVFDHYGEEPLALHNILYYFNSQPVPYGTAVWEFLKGGVTGLHTEGMRTYREKRLRKLARILAIIINGGIGLMLSLMIIGVVTTGIQMNNHEVE</sequence>
<reference evidence="3" key="1">
    <citation type="submission" date="2021-02" db="EMBL/GenBank/DDBJ databases">
        <authorList>
            <person name="Nowell W R."/>
        </authorList>
    </citation>
    <scope>NUCLEOTIDE SEQUENCE</scope>
</reference>
<dbReference type="Proteomes" id="UP000663870">
    <property type="component" value="Unassembled WGS sequence"/>
</dbReference>
<gene>
    <name evidence="4" type="ORF">JXQ802_LOCUS24822</name>
    <name evidence="3" type="ORF">PYM288_LOCUS16968</name>
</gene>
<evidence type="ECO:0000313" key="4">
    <source>
        <dbReference type="EMBL" id="CAF1208779.1"/>
    </source>
</evidence>
<dbReference type="Proteomes" id="UP000663854">
    <property type="component" value="Unassembled WGS sequence"/>
</dbReference>
<feature type="compositionally biased region" description="Polar residues" evidence="1">
    <location>
        <begin position="35"/>
        <end position="51"/>
    </location>
</feature>
<accession>A0A814K6U7</accession>
<evidence type="ECO:0000256" key="2">
    <source>
        <dbReference type="SAM" id="Phobius"/>
    </source>
</evidence>
<dbReference type="AlphaFoldDB" id="A0A814K6U7"/>
<proteinExistence type="predicted"/>
<keyword evidence="2" id="KW-1133">Transmembrane helix</keyword>
<keyword evidence="6" id="KW-1185">Reference proteome</keyword>
<name>A0A814K6U7_9BILA</name>
<keyword evidence="2" id="KW-0812">Transmembrane</keyword>
<comment type="caution">
    <text evidence="3">The sequence shown here is derived from an EMBL/GenBank/DDBJ whole genome shotgun (WGS) entry which is preliminary data.</text>
</comment>
<evidence type="ECO:0000313" key="3">
    <source>
        <dbReference type="EMBL" id="CAF1047452.1"/>
    </source>
</evidence>
<evidence type="ECO:0000313" key="5">
    <source>
        <dbReference type="Proteomes" id="UP000663854"/>
    </source>
</evidence>
<feature type="transmembrane region" description="Helical" evidence="2">
    <location>
        <begin position="218"/>
        <end position="243"/>
    </location>
</feature>
<feature type="region of interest" description="Disordered" evidence="1">
    <location>
        <begin position="34"/>
        <end position="58"/>
    </location>
</feature>
<protein>
    <submittedName>
        <fullName evidence="3">Uncharacterized protein</fullName>
    </submittedName>
</protein>
<keyword evidence="2" id="KW-0472">Membrane</keyword>
<evidence type="ECO:0000256" key="1">
    <source>
        <dbReference type="SAM" id="MobiDB-lite"/>
    </source>
</evidence>